<dbReference type="InterPro" id="IPR003661">
    <property type="entry name" value="HisK_dim/P_dom"/>
</dbReference>
<keyword evidence="4 12" id="KW-0808">Transferase</keyword>
<dbReference type="GO" id="GO:0000155">
    <property type="term" value="F:phosphorelay sensor kinase activity"/>
    <property type="evidence" value="ECO:0007669"/>
    <property type="project" value="InterPro"/>
</dbReference>
<evidence type="ECO:0000256" key="2">
    <source>
        <dbReference type="ARBA" id="ARBA00012438"/>
    </source>
</evidence>
<dbReference type="PROSITE" id="PS50109">
    <property type="entry name" value="HIS_KIN"/>
    <property type="match status" value="1"/>
</dbReference>
<dbReference type="RefSeq" id="WP_218115503.1">
    <property type="nucleotide sequence ID" value="NZ_CAJVAP010000019.1"/>
</dbReference>
<dbReference type="PANTHER" id="PTHR45436:SF5">
    <property type="entry name" value="SENSOR HISTIDINE KINASE TRCS"/>
    <property type="match status" value="1"/>
</dbReference>
<evidence type="ECO:0000259" key="11">
    <source>
        <dbReference type="PROSITE" id="PS50885"/>
    </source>
</evidence>
<evidence type="ECO:0000313" key="12">
    <source>
        <dbReference type="EMBL" id="CAG7613837.1"/>
    </source>
</evidence>
<dbReference type="SMART" id="SM00387">
    <property type="entry name" value="HATPase_c"/>
    <property type="match status" value="1"/>
</dbReference>
<comment type="caution">
    <text evidence="12">The sequence shown here is derived from an EMBL/GenBank/DDBJ whole genome shotgun (WGS) entry which is preliminary data.</text>
</comment>
<dbReference type="CDD" id="cd00082">
    <property type="entry name" value="HisKA"/>
    <property type="match status" value="1"/>
</dbReference>
<evidence type="ECO:0000259" key="10">
    <source>
        <dbReference type="PROSITE" id="PS50109"/>
    </source>
</evidence>
<evidence type="ECO:0000256" key="4">
    <source>
        <dbReference type="ARBA" id="ARBA00022679"/>
    </source>
</evidence>
<accession>A0A916NNM6</accession>
<dbReference type="GO" id="GO:0016020">
    <property type="term" value="C:membrane"/>
    <property type="evidence" value="ECO:0007669"/>
    <property type="project" value="InterPro"/>
</dbReference>
<keyword evidence="13" id="KW-1185">Reference proteome</keyword>
<name>A0A916NNM6_9MICO</name>
<organism evidence="12 13">
    <name type="scientific">Leucobacter soli</name>
    <dbReference type="NCBI Taxonomy" id="2812850"/>
    <lineage>
        <taxon>Bacteria</taxon>
        <taxon>Bacillati</taxon>
        <taxon>Actinomycetota</taxon>
        <taxon>Actinomycetes</taxon>
        <taxon>Micrococcales</taxon>
        <taxon>Microbacteriaceae</taxon>
        <taxon>Leucobacter</taxon>
    </lineage>
</organism>
<proteinExistence type="predicted"/>
<dbReference type="CDD" id="cd00075">
    <property type="entry name" value="HATPase"/>
    <property type="match status" value="1"/>
</dbReference>
<dbReference type="Pfam" id="PF00512">
    <property type="entry name" value="HisKA"/>
    <property type="match status" value="1"/>
</dbReference>
<sequence length="457" mass="49673">MRRRLIIVFLVPMAAILLALAGAYAWSVARSIQQEVSNQQLSDLSYFLTGTRQALRAGNPAIVENEMRRYSDLYDAQIAVFDRSGALWASGGLRPGTLDEGTTTLIGLALSGRRSEPLPAVLPWELGETTLVEPVFDDGNAIGAILISASAETPRSEILTHWTLLVAVVVFIILVLFLAVLRLAHWVLRPLRRVDRAMVAIEHGEMDARISDDAGPPEMRRMIRIFNQMAEEIERVVLRQQEFAMNASHELRNPLGALLMRVEYLATGLDGSWEAEVEKTREEGRRMSRILETLLSMATAGQQDSSFAAVELVELAAGRVQGWSRVAREKGIALTVDGEPPVLSLTDRTSVESALDAVIDNALKFAPSGSTVEVTVRDDDEGCLIGVRDHGPGISAEELEQVTGRFWRSPRDRNLPGSGLGLAIATDLMDALHGSVQLSTPEGGGLSVVLRLPAGGS</sequence>
<evidence type="ECO:0000256" key="7">
    <source>
        <dbReference type="ARBA" id="ARBA00022989"/>
    </source>
</evidence>
<keyword evidence="3" id="KW-0597">Phosphoprotein</keyword>
<feature type="transmembrane region" description="Helical" evidence="9">
    <location>
        <begin position="162"/>
        <end position="188"/>
    </location>
</feature>
<feature type="domain" description="HAMP" evidence="11">
    <location>
        <begin position="185"/>
        <end position="238"/>
    </location>
</feature>
<dbReference type="EC" id="2.7.13.3" evidence="2"/>
<evidence type="ECO:0000256" key="8">
    <source>
        <dbReference type="ARBA" id="ARBA00023012"/>
    </source>
</evidence>
<gene>
    <name evidence="12" type="primary">sasA_2</name>
    <name evidence="12" type="ORF">LEUCIP111803_01732</name>
</gene>
<keyword evidence="9" id="KW-0472">Membrane</keyword>
<evidence type="ECO:0000313" key="13">
    <source>
        <dbReference type="Proteomes" id="UP000693892"/>
    </source>
</evidence>
<feature type="domain" description="Histidine kinase" evidence="10">
    <location>
        <begin position="246"/>
        <end position="456"/>
    </location>
</feature>
<protein>
    <recommendedName>
        <fullName evidence="2">histidine kinase</fullName>
        <ecNumber evidence="2">2.7.13.3</ecNumber>
    </recommendedName>
</protein>
<evidence type="ECO:0000256" key="6">
    <source>
        <dbReference type="ARBA" id="ARBA00022777"/>
    </source>
</evidence>
<dbReference type="PROSITE" id="PS50885">
    <property type="entry name" value="HAMP"/>
    <property type="match status" value="1"/>
</dbReference>
<dbReference type="InterPro" id="IPR003660">
    <property type="entry name" value="HAMP_dom"/>
</dbReference>
<dbReference type="SMART" id="SM00304">
    <property type="entry name" value="HAMP"/>
    <property type="match status" value="1"/>
</dbReference>
<dbReference type="Pfam" id="PF00672">
    <property type="entry name" value="HAMP"/>
    <property type="match status" value="1"/>
</dbReference>
<keyword evidence="7 9" id="KW-1133">Transmembrane helix</keyword>
<dbReference type="PANTHER" id="PTHR45436">
    <property type="entry name" value="SENSOR HISTIDINE KINASE YKOH"/>
    <property type="match status" value="1"/>
</dbReference>
<evidence type="ECO:0000256" key="3">
    <source>
        <dbReference type="ARBA" id="ARBA00022553"/>
    </source>
</evidence>
<evidence type="ECO:0000256" key="9">
    <source>
        <dbReference type="SAM" id="Phobius"/>
    </source>
</evidence>
<keyword evidence="6" id="KW-0418">Kinase</keyword>
<dbReference type="Proteomes" id="UP000693892">
    <property type="component" value="Unassembled WGS sequence"/>
</dbReference>
<dbReference type="InterPro" id="IPR003594">
    <property type="entry name" value="HATPase_dom"/>
</dbReference>
<dbReference type="CDD" id="cd06225">
    <property type="entry name" value="HAMP"/>
    <property type="match status" value="1"/>
</dbReference>
<reference evidence="12" key="1">
    <citation type="submission" date="2021-06" db="EMBL/GenBank/DDBJ databases">
        <authorList>
            <person name="Criscuolo A."/>
        </authorList>
    </citation>
    <scope>NUCLEOTIDE SEQUENCE</scope>
    <source>
        <strain evidence="12">CIP111803</strain>
    </source>
</reference>
<dbReference type="EMBL" id="CAJVAP010000019">
    <property type="protein sequence ID" value="CAG7613837.1"/>
    <property type="molecule type" value="Genomic_DNA"/>
</dbReference>
<keyword evidence="8" id="KW-0902">Two-component regulatory system</keyword>
<evidence type="ECO:0000256" key="5">
    <source>
        <dbReference type="ARBA" id="ARBA00022692"/>
    </source>
</evidence>
<evidence type="ECO:0000256" key="1">
    <source>
        <dbReference type="ARBA" id="ARBA00000085"/>
    </source>
</evidence>
<dbReference type="SMART" id="SM00388">
    <property type="entry name" value="HisKA"/>
    <property type="match status" value="1"/>
</dbReference>
<comment type="catalytic activity">
    <reaction evidence="1">
        <text>ATP + protein L-histidine = ADP + protein N-phospho-L-histidine.</text>
        <dbReference type="EC" id="2.7.13.3"/>
    </reaction>
</comment>
<dbReference type="Pfam" id="PF02518">
    <property type="entry name" value="HATPase_c"/>
    <property type="match status" value="1"/>
</dbReference>
<keyword evidence="5 9" id="KW-0812">Transmembrane</keyword>
<dbReference type="AlphaFoldDB" id="A0A916NNM6"/>
<dbReference type="InterPro" id="IPR005467">
    <property type="entry name" value="His_kinase_dom"/>
</dbReference>
<dbReference type="InterPro" id="IPR050428">
    <property type="entry name" value="TCS_sensor_his_kinase"/>
</dbReference>